<reference evidence="4" key="1">
    <citation type="submission" date="2024-06" db="UniProtKB">
        <authorList>
            <consortium name="RefSeq"/>
        </authorList>
    </citation>
    <scope>NUCLEOTIDE SEQUENCE [LARGE SCALE GENOMIC DNA]</scope>
</reference>
<evidence type="ECO:0000259" key="3">
    <source>
        <dbReference type="Pfam" id="PF24784"/>
    </source>
</evidence>
<feature type="transmembrane region" description="Helical" evidence="1">
    <location>
        <begin position="321"/>
        <end position="338"/>
    </location>
</feature>
<feature type="transmembrane region" description="Helical" evidence="1">
    <location>
        <begin position="286"/>
        <end position="309"/>
    </location>
</feature>
<keyword evidence="1" id="KW-0472">Membrane</keyword>
<organism evidence="4 5">
    <name type="scientific">Crassostrea virginica</name>
    <name type="common">Eastern oyster</name>
    <dbReference type="NCBI Taxonomy" id="6565"/>
    <lineage>
        <taxon>Eukaryota</taxon>
        <taxon>Metazoa</taxon>
        <taxon>Spiralia</taxon>
        <taxon>Lophotrochozoa</taxon>
        <taxon>Mollusca</taxon>
        <taxon>Bivalvia</taxon>
        <taxon>Autobranchia</taxon>
        <taxon>Pteriomorphia</taxon>
        <taxon>Ostreida</taxon>
        <taxon>Ostreoidea</taxon>
        <taxon>Ostreidae</taxon>
        <taxon>Crassostrea</taxon>
    </lineage>
</organism>
<feature type="domain" description="Temptin Cys/Cys disulfide" evidence="3">
    <location>
        <begin position="16"/>
        <end position="111"/>
    </location>
</feature>
<evidence type="ECO:0000256" key="2">
    <source>
        <dbReference type="SAM" id="SignalP"/>
    </source>
</evidence>
<dbReference type="AlphaFoldDB" id="A0A8B8BD50"/>
<evidence type="ECO:0000313" key="5">
    <source>
        <dbReference type="RefSeq" id="XP_022300921.1"/>
    </source>
</evidence>
<evidence type="ECO:0000256" key="1">
    <source>
        <dbReference type="SAM" id="Phobius"/>
    </source>
</evidence>
<keyword evidence="1" id="KW-1133">Transmembrane helix</keyword>
<dbReference type="PANTHER" id="PTHR34737">
    <property type="entry name" value="EF-HAND DOMAIN-CONTAINING PROTEIN"/>
    <property type="match status" value="1"/>
</dbReference>
<feature type="transmembrane region" description="Helical" evidence="1">
    <location>
        <begin position="376"/>
        <end position="394"/>
    </location>
</feature>
<keyword evidence="1" id="KW-0812">Transmembrane</keyword>
<evidence type="ECO:0000313" key="4">
    <source>
        <dbReference type="Proteomes" id="UP000694844"/>
    </source>
</evidence>
<keyword evidence="4" id="KW-1185">Reference proteome</keyword>
<reference evidence="5" key="2">
    <citation type="submission" date="2025-08" db="UniProtKB">
        <authorList>
            <consortium name="RefSeq"/>
        </authorList>
    </citation>
    <scope>IDENTIFICATION</scope>
    <source>
        <tissue evidence="5">Whole sample</tissue>
    </source>
</reference>
<dbReference type="PANTHER" id="PTHR34737:SF2">
    <property type="entry name" value="EF-HAND DOMAIN-CONTAINING PROTEIN"/>
    <property type="match status" value="1"/>
</dbReference>
<proteinExistence type="predicted"/>
<dbReference type="InterPro" id="IPR057626">
    <property type="entry name" value="S-S_Temptin"/>
</dbReference>
<feature type="chain" id="PRO_5034901943" evidence="2">
    <location>
        <begin position="18"/>
        <end position="546"/>
    </location>
</feature>
<keyword evidence="2" id="KW-0732">Signal</keyword>
<gene>
    <name evidence="5" type="primary">LOC111109105</name>
</gene>
<feature type="transmembrane region" description="Helical" evidence="1">
    <location>
        <begin position="344"/>
        <end position="364"/>
    </location>
</feature>
<protein>
    <submittedName>
        <fullName evidence="5">Uncharacterized protein LOC111109105 isoform X2</fullName>
    </submittedName>
</protein>
<dbReference type="Pfam" id="PF24784">
    <property type="entry name" value="Temptin_C"/>
    <property type="match status" value="1"/>
</dbReference>
<dbReference type="OrthoDB" id="6132912at2759"/>
<feature type="signal peptide" evidence="2">
    <location>
        <begin position="1"/>
        <end position="17"/>
    </location>
</feature>
<dbReference type="InterPro" id="IPR055313">
    <property type="entry name" value="Temptin-like"/>
</dbReference>
<dbReference type="GeneID" id="111109105"/>
<dbReference type="Proteomes" id="UP000694844">
    <property type="component" value="Chromosome 1"/>
</dbReference>
<sequence length="546" mass="62170">MRFAILIALCLLVSVRGHPYYRDYIPNGYAVFNPCGANFWEAVGHYDPLHHTVLKNPFGVALSNNGHVWNEALCRLDSDGDGKTNGEELGDPNCTFTPGSTPSQASSGHPGFFNDGNNLDCETIYSQTLVIKDNTLDDHVRDYTESVVNDSQHVFHAGPVFYKGSIICERFSNEYTIHFYLYTRTTWNEDIKTLLKKNYLEPLSKKLPSLSLKSEKLLEPWRYVVIGSSGFNQGEVSNPDKEVEKLEREMIVSFLNGTSLTRWTFMDILKDMYMFEVNHVTFLARWVHFIATPLNIILSMMFLSQFYLLGGRSDSIINLNLSHLLIMIVVASYMRLGTIRNCELWGITVSVVLLCLSLTGRSLYIRICGYASCSEGVYYLPLVFGFFTSLSQISSDFLYNDPSTGDITLRMLKEILYDVTFDTHLTLDDQIRQVFGFFAWTIPSTFVSWVHQLGVQVAFVMTNIGYRPPDSDAIVKYLKRCERNNLDIYHRLPKSSGDISRMSMSSPCVLALRECGLMRKKESLTTNETLSLCVSIRLCSIYLRKY</sequence>
<name>A0A8B8BD50_CRAVI</name>
<dbReference type="RefSeq" id="XP_022300921.1">
    <property type="nucleotide sequence ID" value="XM_022445213.1"/>
</dbReference>
<accession>A0A8B8BD50</accession>